<feature type="transmembrane region" description="Helical" evidence="1">
    <location>
        <begin position="348"/>
        <end position="367"/>
    </location>
</feature>
<keyword evidence="1" id="KW-0472">Membrane</keyword>
<evidence type="ECO:0008006" key="4">
    <source>
        <dbReference type="Google" id="ProtNLM"/>
    </source>
</evidence>
<proteinExistence type="predicted"/>
<keyword evidence="1" id="KW-1133">Transmembrane helix</keyword>
<evidence type="ECO:0000313" key="3">
    <source>
        <dbReference type="Proteomes" id="UP000482209"/>
    </source>
</evidence>
<accession>A0A6L5Y073</accession>
<evidence type="ECO:0000313" key="2">
    <source>
        <dbReference type="EMBL" id="MSS63838.1"/>
    </source>
</evidence>
<dbReference type="RefSeq" id="WP_154519249.1">
    <property type="nucleotide sequence ID" value="NZ_VUMT01000010.1"/>
</dbReference>
<dbReference type="EMBL" id="VUMT01000010">
    <property type="protein sequence ID" value="MSS63838.1"/>
    <property type="molecule type" value="Genomic_DNA"/>
</dbReference>
<evidence type="ECO:0000256" key="1">
    <source>
        <dbReference type="SAM" id="Phobius"/>
    </source>
</evidence>
<organism evidence="2 3">
    <name type="scientific">Velocimicrobium porci</name>
    <dbReference type="NCBI Taxonomy" id="2606634"/>
    <lineage>
        <taxon>Bacteria</taxon>
        <taxon>Bacillati</taxon>
        <taxon>Bacillota</taxon>
        <taxon>Clostridia</taxon>
        <taxon>Lachnospirales</taxon>
        <taxon>Lachnospiraceae</taxon>
        <taxon>Velocimicrobium</taxon>
    </lineage>
</organism>
<keyword evidence="3" id="KW-1185">Reference proteome</keyword>
<dbReference type="AlphaFoldDB" id="A0A6L5Y073"/>
<sequence>MHTKKSFLTIFSFIIFLIYFTFFGILTPFLTSVPLKNGGFKTFSSKNDLYKMVDNFYNQLNSSEDFDLLTSFNQAIEVTDFKGDNNFYYNSEEFIEKHTPLNVNIKSLQLNQKAYHFYKIEIDNGIEIPWDDISYKDKHIPVLLGPDYKKYYHYGDIIKGNYYSKDVDFEVIGFLKDGCSIKYKNISDLNLDTYMLIPYPPSLWEVNDDFQFESLLYFAMVNCDIVPFVSETQILKDIKEIANQTGFTNFSFVGIDNFQIQNIELLLFIQEHQKIFIFSMIAIFILINIIGIKIFRLIFKANYTNSTKKQKKYRYIRIFTFHIIIPYGIAFLLSVFLSVAFLKKILPISILLEIMTLLLTYIIIYVFSQKALPQ</sequence>
<protein>
    <recommendedName>
        <fullName evidence="4">MacB-like periplasmic core domain-containing protein</fullName>
    </recommendedName>
</protein>
<feature type="transmembrane region" description="Helical" evidence="1">
    <location>
        <begin position="275"/>
        <end position="299"/>
    </location>
</feature>
<reference evidence="2 3" key="1">
    <citation type="submission" date="2019-08" db="EMBL/GenBank/DDBJ databases">
        <title>In-depth cultivation of the pig gut microbiome towards novel bacterial diversity and tailored functional studies.</title>
        <authorList>
            <person name="Wylensek D."/>
            <person name="Hitch T.C.A."/>
            <person name="Clavel T."/>
        </authorList>
    </citation>
    <scope>NUCLEOTIDE SEQUENCE [LARGE SCALE GENOMIC DNA]</scope>
    <source>
        <strain evidence="2 3">WCA-693-APC-MOT-I</strain>
    </source>
</reference>
<gene>
    <name evidence="2" type="ORF">FYJ58_08105</name>
</gene>
<name>A0A6L5Y073_9FIRM</name>
<feature type="transmembrane region" description="Helical" evidence="1">
    <location>
        <begin position="319"/>
        <end position="342"/>
    </location>
</feature>
<keyword evidence="1" id="KW-0812">Transmembrane</keyword>
<feature type="transmembrane region" description="Helical" evidence="1">
    <location>
        <begin position="7"/>
        <end position="30"/>
    </location>
</feature>
<dbReference type="Proteomes" id="UP000482209">
    <property type="component" value="Unassembled WGS sequence"/>
</dbReference>
<comment type="caution">
    <text evidence="2">The sequence shown here is derived from an EMBL/GenBank/DDBJ whole genome shotgun (WGS) entry which is preliminary data.</text>
</comment>